<sequence>MSETKPESNAFELSYVTTKEHCFKQNPNRPKSTNRRFKTAKQLATDETRYLQTKKLNIDTPTHLSIAAPPSLRPRKHYCDITGLEGRYKSPASSLRYHNVEIYQEVIKHLTPGVDQEYLSLRGANVVLK</sequence>
<dbReference type="Pfam" id="PF08265">
    <property type="entry name" value="YL1_C"/>
    <property type="match status" value="1"/>
</dbReference>
<evidence type="ECO:0000256" key="3">
    <source>
        <dbReference type="ARBA" id="ARBA00023163"/>
    </source>
</evidence>
<dbReference type="GeneID" id="88174717"/>
<dbReference type="RefSeq" id="XP_062878686.1">
    <property type="nucleotide sequence ID" value="XM_063022616.1"/>
</dbReference>
<dbReference type="KEGG" id="asau:88174717"/>
<keyword evidence="4" id="KW-0539">Nucleus</keyword>
<evidence type="ECO:0000256" key="2">
    <source>
        <dbReference type="ARBA" id="ARBA00023015"/>
    </source>
</evidence>
<evidence type="ECO:0000313" key="6">
    <source>
        <dbReference type="EMBL" id="WPK26305.1"/>
    </source>
</evidence>
<keyword evidence="3" id="KW-0804">Transcription</keyword>
<evidence type="ECO:0000256" key="1">
    <source>
        <dbReference type="ARBA" id="ARBA00004123"/>
    </source>
</evidence>
<keyword evidence="7" id="KW-1185">Reference proteome</keyword>
<reference evidence="6 7" key="1">
    <citation type="submission" date="2023-10" db="EMBL/GenBank/DDBJ databases">
        <title>Draft Genome Sequence of Candida saopaulonensis from a very Premature Infant with Sepsis.</title>
        <authorList>
            <person name="Ning Y."/>
            <person name="Dai R."/>
            <person name="Xiao M."/>
            <person name="Xu Y."/>
            <person name="Yan Q."/>
            <person name="Zhang L."/>
        </authorList>
    </citation>
    <scope>NUCLEOTIDE SEQUENCE [LARGE SCALE GENOMIC DNA]</scope>
    <source>
        <strain evidence="6 7">19XY460</strain>
    </source>
</reference>
<dbReference type="GO" id="GO:0031011">
    <property type="term" value="C:Ino80 complex"/>
    <property type="evidence" value="ECO:0007669"/>
    <property type="project" value="InterPro"/>
</dbReference>
<dbReference type="GO" id="GO:0006338">
    <property type="term" value="P:chromatin remodeling"/>
    <property type="evidence" value="ECO:0007669"/>
    <property type="project" value="InterPro"/>
</dbReference>
<proteinExistence type="predicted"/>
<evidence type="ECO:0000313" key="7">
    <source>
        <dbReference type="Proteomes" id="UP001338582"/>
    </source>
</evidence>
<organism evidence="6 7">
    <name type="scientific">Australozyma saopauloensis</name>
    <dbReference type="NCBI Taxonomy" id="291208"/>
    <lineage>
        <taxon>Eukaryota</taxon>
        <taxon>Fungi</taxon>
        <taxon>Dikarya</taxon>
        <taxon>Ascomycota</taxon>
        <taxon>Saccharomycotina</taxon>
        <taxon>Pichiomycetes</taxon>
        <taxon>Metschnikowiaceae</taxon>
        <taxon>Australozyma</taxon>
    </lineage>
</organism>
<keyword evidence="2" id="KW-0805">Transcription regulation</keyword>
<dbReference type="SMART" id="SM00993">
    <property type="entry name" value="YL1_C"/>
    <property type="match status" value="1"/>
</dbReference>
<dbReference type="InterPro" id="IPR029525">
    <property type="entry name" value="INO80C/Ies6"/>
</dbReference>
<gene>
    <name evidence="6" type="ORF">PUMCH_003654</name>
</gene>
<feature type="domain" description="Vps72/YL1 C-terminal" evidence="5">
    <location>
        <begin position="77"/>
        <end position="106"/>
    </location>
</feature>
<dbReference type="PANTHER" id="PTHR31200:SF1">
    <property type="entry name" value="INO80 COMPLEX SUBUNIT C"/>
    <property type="match status" value="1"/>
</dbReference>
<name>A0AAX4HCQ1_9ASCO</name>
<dbReference type="AlphaFoldDB" id="A0AAX4HCQ1"/>
<dbReference type="InterPro" id="IPR013272">
    <property type="entry name" value="Vps72/YL1_C"/>
</dbReference>
<evidence type="ECO:0000259" key="5">
    <source>
        <dbReference type="SMART" id="SM00993"/>
    </source>
</evidence>
<dbReference type="EMBL" id="CP138897">
    <property type="protein sequence ID" value="WPK26305.1"/>
    <property type="molecule type" value="Genomic_DNA"/>
</dbReference>
<comment type="subcellular location">
    <subcellularLocation>
        <location evidence="1">Nucleus</location>
    </subcellularLocation>
</comment>
<accession>A0AAX4HCQ1</accession>
<dbReference type="Proteomes" id="UP001338582">
    <property type="component" value="Chromosome 4"/>
</dbReference>
<dbReference type="PANTHER" id="PTHR31200">
    <property type="entry name" value="INO80 COMPLEX SUBUNIT C"/>
    <property type="match status" value="1"/>
</dbReference>
<evidence type="ECO:0000256" key="4">
    <source>
        <dbReference type="ARBA" id="ARBA00023242"/>
    </source>
</evidence>
<protein>
    <recommendedName>
        <fullName evidence="5">Vps72/YL1 C-terminal domain-containing protein</fullName>
    </recommendedName>
</protein>